<dbReference type="PANTHER" id="PTHR30614">
    <property type="entry name" value="MEMBRANE COMPONENT OF AMINO ACID ABC TRANSPORTER"/>
    <property type="match status" value="1"/>
</dbReference>
<feature type="transmembrane region" description="Helical" evidence="9">
    <location>
        <begin position="247"/>
        <end position="267"/>
    </location>
</feature>
<evidence type="ECO:0000256" key="4">
    <source>
        <dbReference type="ARBA" id="ARBA00022475"/>
    </source>
</evidence>
<feature type="transmembrane region" description="Helical" evidence="9">
    <location>
        <begin position="332"/>
        <end position="354"/>
    </location>
</feature>
<comment type="similarity">
    <text evidence="2">Belongs to the binding-protein-dependent transport system permease family. HisMQ subfamily.</text>
</comment>
<organism evidence="11 12">
    <name type="scientific">Marimonas arenosa</name>
    <dbReference type="NCBI Taxonomy" id="1795305"/>
    <lineage>
        <taxon>Bacteria</taxon>
        <taxon>Pseudomonadati</taxon>
        <taxon>Pseudomonadota</taxon>
        <taxon>Alphaproteobacteria</taxon>
        <taxon>Rhodobacterales</taxon>
        <taxon>Paracoccaceae</taxon>
        <taxon>Marimonas</taxon>
    </lineage>
</organism>
<accession>A0AAE4B614</accession>
<reference evidence="11" key="1">
    <citation type="submission" date="2022-07" db="EMBL/GenBank/DDBJ databases">
        <authorList>
            <person name="Otstavnykh N."/>
            <person name="Isaeva M."/>
            <person name="Bystritskaya E."/>
        </authorList>
    </citation>
    <scope>NUCLEOTIDE SEQUENCE</scope>
    <source>
        <strain evidence="11">KCTC 52189</strain>
    </source>
</reference>
<dbReference type="InterPro" id="IPR035906">
    <property type="entry name" value="MetI-like_sf"/>
</dbReference>
<sequence length="463" mass="51344">MVTLSDPPRESFRLSQLIYDTRYRSMTIQVVALIGFLILLGWLFSNTMQNLTELGKEPSFRFLSDPAGYDINQRLIDYNNQDTHLRAAFIGLLNTLLVAFLGCITATVLGVIIGVLRLSKNWLVARLMTIYVEMFRNVPVLLWIVFVMAILIESLPAPRAFKGENPSATMKVFDTVAVTNRGIYVPEVQFGRDAKDDKGEYLDEPTGWRTGLGDFPVGADPDNPSCESYFASEGPMAGEPGPGCGRFQISLDLMAIILVLMAGFYVSHRIKTRADHIQEATGERPTTWYLRLGVIVIPLAILFWAMGTYLTYPSIERGFNFQGGTHMRNSLIALWLALSLYTAAFIAEIVRAGIMAISHGQTEAAAALGLRPKRIMSLVILPQALRVIIPPLISNYLNLTKNSSLAIAVGYMDITGTLMGITLNQTGRELETVLLGMLIYLTISLSISAVMNWYNNSVKLVER</sequence>
<feature type="transmembrane region" description="Helical" evidence="9">
    <location>
        <begin position="288"/>
        <end position="312"/>
    </location>
</feature>
<dbReference type="InterPro" id="IPR043429">
    <property type="entry name" value="ArtM/GltK/GlnP/TcyL/YhdX-like"/>
</dbReference>
<proteinExistence type="inferred from homology"/>
<dbReference type="InterPro" id="IPR000515">
    <property type="entry name" value="MetI-like"/>
</dbReference>
<dbReference type="RefSeq" id="WP_306737213.1">
    <property type="nucleotide sequence ID" value="NZ_JANHAX010000006.1"/>
</dbReference>
<keyword evidence="8 9" id="KW-0472">Membrane</keyword>
<evidence type="ECO:0000256" key="2">
    <source>
        <dbReference type="ARBA" id="ARBA00010072"/>
    </source>
</evidence>
<dbReference type="GO" id="GO:0022857">
    <property type="term" value="F:transmembrane transporter activity"/>
    <property type="evidence" value="ECO:0007669"/>
    <property type="project" value="InterPro"/>
</dbReference>
<dbReference type="NCBIfam" id="TIGR01726">
    <property type="entry name" value="HEQRo_perm_3TM"/>
    <property type="match status" value="1"/>
</dbReference>
<keyword evidence="5 9" id="KW-0812">Transmembrane</keyword>
<evidence type="ECO:0000256" key="7">
    <source>
        <dbReference type="ARBA" id="ARBA00022989"/>
    </source>
</evidence>
<dbReference type="Pfam" id="PF00528">
    <property type="entry name" value="BPD_transp_1"/>
    <property type="match status" value="1"/>
</dbReference>
<dbReference type="InterPro" id="IPR010065">
    <property type="entry name" value="AA_ABC_transptr_permease_3TM"/>
</dbReference>
<dbReference type="GO" id="GO:0006865">
    <property type="term" value="P:amino acid transport"/>
    <property type="evidence" value="ECO:0007669"/>
    <property type="project" value="UniProtKB-KW"/>
</dbReference>
<keyword evidence="3 9" id="KW-0813">Transport</keyword>
<dbReference type="GO" id="GO:0043190">
    <property type="term" value="C:ATP-binding cassette (ABC) transporter complex"/>
    <property type="evidence" value="ECO:0007669"/>
    <property type="project" value="InterPro"/>
</dbReference>
<dbReference type="EMBL" id="JANHAX010000006">
    <property type="protein sequence ID" value="MDQ2091910.1"/>
    <property type="molecule type" value="Genomic_DNA"/>
</dbReference>
<protein>
    <submittedName>
        <fullName evidence="11">ABC transporter permease subunit</fullName>
    </submittedName>
</protein>
<keyword evidence="12" id="KW-1185">Reference proteome</keyword>
<evidence type="ECO:0000256" key="3">
    <source>
        <dbReference type="ARBA" id="ARBA00022448"/>
    </source>
</evidence>
<evidence type="ECO:0000313" key="12">
    <source>
        <dbReference type="Proteomes" id="UP001226762"/>
    </source>
</evidence>
<gene>
    <name evidence="11" type="ORF">NO357_18565</name>
</gene>
<keyword evidence="4" id="KW-1003">Cell membrane</keyword>
<evidence type="ECO:0000256" key="5">
    <source>
        <dbReference type="ARBA" id="ARBA00022692"/>
    </source>
</evidence>
<feature type="transmembrane region" description="Helical" evidence="9">
    <location>
        <begin position="137"/>
        <end position="157"/>
    </location>
</feature>
<feature type="domain" description="ABC transmembrane type-1" evidence="10">
    <location>
        <begin position="92"/>
        <end position="451"/>
    </location>
</feature>
<feature type="transmembrane region" description="Helical" evidence="9">
    <location>
        <begin position="23"/>
        <end position="44"/>
    </location>
</feature>
<name>A0AAE4B614_9RHOB</name>
<evidence type="ECO:0000256" key="9">
    <source>
        <dbReference type="RuleBase" id="RU363032"/>
    </source>
</evidence>
<evidence type="ECO:0000259" key="10">
    <source>
        <dbReference type="PROSITE" id="PS50928"/>
    </source>
</evidence>
<dbReference type="SUPFAM" id="SSF161098">
    <property type="entry name" value="MetI-like"/>
    <property type="match status" value="2"/>
</dbReference>
<reference evidence="11" key="2">
    <citation type="submission" date="2023-02" db="EMBL/GenBank/DDBJ databases">
        <title>'Rhodoalgimonas zhirmunskyi' gen. nov., isolated from a red alga.</title>
        <authorList>
            <person name="Nedashkovskaya O.I."/>
            <person name="Otstavnykh N.Y."/>
            <person name="Bystritskaya E.P."/>
            <person name="Balabanova L.A."/>
            <person name="Isaeva M.P."/>
        </authorList>
    </citation>
    <scope>NUCLEOTIDE SEQUENCE</scope>
    <source>
        <strain evidence="11">KCTC 52189</strain>
    </source>
</reference>
<dbReference type="AlphaFoldDB" id="A0AAE4B614"/>
<dbReference type="Gene3D" id="1.10.3720.10">
    <property type="entry name" value="MetI-like"/>
    <property type="match status" value="2"/>
</dbReference>
<dbReference type="Proteomes" id="UP001226762">
    <property type="component" value="Unassembled WGS sequence"/>
</dbReference>
<feature type="transmembrane region" description="Helical" evidence="9">
    <location>
        <begin position="87"/>
        <end position="116"/>
    </location>
</feature>
<comment type="caution">
    <text evidence="11">The sequence shown here is derived from an EMBL/GenBank/DDBJ whole genome shotgun (WGS) entry which is preliminary data.</text>
</comment>
<dbReference type="PROSITE" id="PS50928">
    <property type="entry name" value="ABC_TM1"/>
    <property type="match status" value="1"/>
</dbReference>
<evidence type="ECO:0000256" key="1">
    <source>
        <dbReference type="ARBA" id="ARBA00004429"/>
    </source>
</evidence>
<evidence type="ECO:0000256" key="6">
    <source>
        <dbReference type="ARBA" id="ARBA00022970"/>
    </source>
</evidence>
<evidence type="ECO:0000313" key="11">
    <source>
        <dbReference type="EMBL" id="MDQ2091910.1"/>
    </source>
</evidence>
<keyword evidence="6" id="KW-0029">Amino-acid transport</keyword>
<dbReference type="CDD" id="cd06261">
    <property type="entry name" value="TM_PBP2"/>
    <property type="match status" value="2"/>
</dbReference>
<feature type="transmembrane region" description="Helical" evidence="9">
    <location>
        <begin position="403"/>
        <end position="421"/>
    </location>
</feature>
<dbReference type="PANTHER" id="PTHR30614:SF37">
    <property type="entry name" value="AMINO-ACID ABC TRANSPORTER PERMEASE PROTEIN YHDX-RELATED"/>
    <property type="match status" value="1"/>
</dbReference>
<evidence type="ECO:0000256" key="8">
    <source>
        <dbReference type="ARBA" id="ARBA00023136"/>
    </source>
</evidence>
<feature type="transmembrane region" description="Helical" evidence="9">
    <location>
        <begin position="433"/>
        <end position="454"/>
    </location>
</feature>
<keyword evidence="7 9" id="KW-1133">Transmembrane helix</keyword>
<comment type="subcellular location">
    <subcellularLocation>
        <location evidence="1">Cell inner membrane</location>
        <topology evidence="1">Multi-pass membrane protein</topology>
    </subcellularLocation>
    <subcellularLocation>
        <location evidence="9">Cell membrane</location>
        <topology evidence="9">Multi-pass membrane protein</topology>
    </subcellularLocation>
</comment>